<comment type="caution">
    <text evidence="7">The sequence shown here is derived from an EMBL/GenBank/DDBJ whole genome shotgun (WGS) entry which is preliminary data.</text>
</comment>
<accession>A0A2Z6QQW7</accession>
<feature type="domain" description="Protein kinase" evidence="6">
    <location>
        <begin position="693"/>
        <end position="1078"/>
    </location>
</feature>
<sequence length="1105" mass="130974">MQLKINSYNDSIFEWIPYYQFHTVKKVNRSLYTIIWKDGPLCYNTSEGKYIRKQNESVILKYLYDPQNVINEVKSYDFNNLYGISQNLTKSYIIVLKDKYCVTCGKEYTSIDNKWCKLCLINELNFKYRINGNEKIESCNDTIFEWIPYSQFENIKEGKQNKSVILKHLYDPQNVINEVKSYDFNDLYGLCQNLNTKSCFIVLRDKYCVTCGEEYTSIDNKWCKLCLMNDLNLKNWTSGNEEIDNLIHEMQLKIKTCDDTIFEWIPYSQFDNIKESKNGFYSAIWKIGSLYYNVFRKKYIRCPNENVNLKYSYDYKNIINEVKLSHHFNELYGISQDPITKNYFIVLKDTYHITCDKEYMSINNELCRPCLINDLNLKNWTSGSEKIDNFIQEIQLKINSHKDTIFEWIPYNQFSDFIFMSELCIAIWKDDPLYFDIGGRKYTRNEGKKVALKYVLNVQDIVDEYSIYDRVDIKIFGISRNPDTKDYIFVLEDVYCIKCAKKYTIKDTKWCSTCKIRYSGNAIIDDLIQKIQTKIGSYDTFEWIPYDQFNNIKEIDKGKVYLALWKNGSLHYYNKNEYKTIQYEKVALKCICNLHNITNEFSKMKTHSDCKIYGISQNPDTENYFMVLEIRYYRDCDQCADDKLCEMCRINYFKKSFTDCNNENEKIDNLIEKMQLKNGHNGIVFEWIPYNQFNNIKEMDKCDFINIYSAVWENGPSYYGKNKYIRNKNKYKRVTLKDIYNSQDITNEFLNEIKNHSECKVYGISQNPDTKYYIIIFSDTYCEKCSKKYENINIKLCLCQYGIQYSQNEVVDKLIREMQVKINSHDDIIFEWVPYSLFDNIREVGKGGFATVYSAIWRNGPLYYDNNKREYARIQDKIIALKCLHDSQNISDKSKHIQLNYKNFDWSYKLTTLWNIVKGLNEIHQKQMVHNDFHTGNILLNVLYVNNINDNSIYISDMGLCGKVDDINQNSIYGVMPYVAPEILKGKLYTQAADIYSFGMIMYYVATGKQPFSKCAHDQYLALNICNGIRPEINEPEVPKCYEAEEYRKSHLTSFDDNERLTTHPQAFYTSRLLNPYTKDLPKDDNPKDDNICNNSLEVIDFTEL</sequence>
<dbReference type="Gene3D" id="1.10.510.10">
    <property type="entry name" value="Transferase(Phosphotransferase) domain 1"/>
    <property type="match status" value="1"/>
</dbReference>
<evidence type="ECO:0000256" key="4">
    <source>
        <dbReference type="ARBA" id="ARBA00022777"/>
    </source>
</evidence>
<reference evidence="7 8" key="1">
    <citation type="submission" date="2017-11" db="EMBL/GenBank/DDBJ databases">
        <title>The genome of Rhizophagus clarus HR1 reveals common genetic basis of auxotrophy among arbuscular mycorrhizal fungi.</title>
        <authorList>
            <person name="Kobayashi Y."/>
        </authorList>
    </citation>
    <scope>NUCLEOTIDE SEQUENCE [LARGE SCALE GENOMIC DNA]</scope>
    <source>
        <strain evidence="7 8">HR1</strain>
    </source>
</reference>
<protein>
    <recommendedName>
        <fullName evidence="6">Protein kinase domain-containing protein</fullName>
    </recommendedName>
</protein>
<dbReference type="AlphaFoldDB" id="A0A2Z6QQW7"/>
<dbReference type="SUPFAM" id="SSF56112">
    <property type="entry name" value="Protein kinase-like (PK-like)"/>
    <property type="match status" value="1"/>
</dbReference>
<evidence type="ECO:0000256" key="3">
    <source>
        <dbReference type="ARBA" id="ARBA00022741"/>
    </source>
</evidence>
<keyword evidence="2" id="KW-0808">Transferase</keyword>
<keyword evidence="5" id="KW-0067">ATP-binding</keyword>
<name>A0A2Z6QQW7_9GLOM</name>
<dbReference type="InterPro" id="IPR011009">
    <property type="entry name" value="Kinase-like_dom_sf"/>
</dbReference>
<dbReference type="Proteomes" id="UP000247702">
    <property type="component" value="Unassembled WGS sequence"/>
</dbReference>
<evidence type="ECO:0000256" key="2">
    <source>
        <dbReference type="ARBA" id="ARBA00022679"/>
    </source>
</evidence>
<dbReference type="Pfam" id="PF00069">
    <property type="entry name" value="Pkinase"/>
    <property type="match status" value="1"/>
</dbReference>
<dbReference type="EMBL" id="BEXD01000002">
    <property type="protein sequence ID" value="GBB83238.1"/>
    <property type="molecule type" value="Genomic_DNA"/>
</dbReference>
<evidence type="ECO:0000313" key="7">
    <source>
        <dbReference type="EMBL" id="GBB83238.1"/>
    </source>
</evidence>
<gene>
    <name evidence="7" type="ORF">RclHR1_00100042</name>
</gene>
<evidence type="ECO:0000313" key="8">
    <source>
        <dbReference type="Proteomes" id="UP000247702"/>
    </source>
</evidence>
<dbReference type="GO" id="GO:0004674">
    <property type="term" value="F:protein serine/threonine kinase activity"/>
    <property type="evidence" value="ECO:0007669"/>
    <property type="project" value="UniProtKB-KW"/>
</dbReference>
<evidence type="ECO:0000259" key="6">
    <source>
        <dbReference type="PROSITE" id="PS50011"/>
    </source>
</evidence>
<evidence type="ECO:0000256" key="1">
    <source>
        <dbReference type="ARBA" id="ARBA00022527"/>
    </source>
</evidence>
<dbReference type="GO" id="GO:0005524">
    <property type="term" value="F:ATP binding"/>
    <property type="evidence" value="ECO:0007669"/>
    <property type="project" value="UniProtKB-KW"/>
</dbReference>
<proteinExistence type="predicted"/>
<dbReference type="InterPro" id="IPR000719">
    <property type="entry name" value="Prot_kinase_dom"/>
</dbReference>
<keyword evidence="1" id="KW-0723">Serine/threonine-protein kinase</keyword>
<dbReference type="PROSITE" id="PS50011">
    <property type="entry name" value="PROTEIN_KINASE_DOM"/>
    <property type="match status" value="1"/>
</dbReference>
<keyword evidence="3" id="KW-0547">Nucleotide-binding</keyword>
<keyword evidence="4" id="KW-0418">Kinase</keyword>
<organism evidence="7 8">
    <name type="scientific">Rhizophagus clarus</name>
    <dbReference type="NCBI Taxonomy" id="94130"/>
    <lineage>
        <taxon>Eukaryota</taxon>
        <taxon>Fungi</taxon>
        <taxon>Fungi incertae sedis</taxon>
        <taxon>Mucoromycota</taxon>
        <taxon>Glomeromycotina</taxon>
        <taxon>Glomeromycetes</taxon>
        <taxon>Glomerales</taxon>
        <taxon>Glomeraceae</taxon>
        <taxon>Rhizophagus</taxon>
    </lineage>
</organism>
<keyword evidence="8" id="KW-1185">Reference proteome</keyword>
<evidence type="ECO:0000256" key="5">
    <source>
        <dbReference type="ARBA" id="ARBA00022840"/>
    </source>
</evidence>
<dbReference type="PANTHER" id="PTHR24351">
    <property type="entry name" value="RIBOSOMAL PROTEIN S6 KINASE"/>
    <property type="match status" value="1"/>
</dbReference>